<gene>
    <name evidence="9 11" type="primary">dapF</name>
    <name evidence="11" type="ORF">NB646_10090</name>
</gene>
<accession>A0A9E9LB50</accession>
<keyword evidence="4 9" id="KW-0963">Cytoplasm</keyword>
<dbReference type="GO" id="GO:0009089">
    <property type="term" value="P:lysine biosynthetic process via diaminopimelate"/>
    <property type="evidence" value="ECO:0007669"/>
    <property type="project" value="UniProtKB-UniRule"/>
</dbReference>
<evidence type="ECO:0000256" key="10">
    <source>
        <dbReference type="PROSITE-ProRule" id="PRU10125"/>
    </source>
</evidence>
<feature type="site" description="Could be important to modulate the pK values of the two catalytic cysteine residues" evidence="9">
    <location>
        <position position="221"/>
    </location>
</feature>
<evidence type="ECO:0000256" key="6">
    <source>
        <dbReference type="ARBA" id="ARBA00023154"/>
    </source>
</evidence>
<dbReference type="Pfam" id="PF01678">
    <property type="entry name" value="DAP_epimerase"/>
    <property type="match status" value="2"/>
</dbReference>
<dbReference type="Gene3D" id="3.10.310.10">
    <property type="entry name" value="Diaminopimelate Epimerase, Chain A, domain 1"/>
    <property type="match status" value="2"/>
</dbReference>
<name>A0A9E9LB50_9BURK</name>
<feature type="binding site" evidence="9">
    <location>
        <begin position="231"/>
        <end position="232"/>
    </location>
    <ligand>
        <name>substrate</name>
    </ligand>
</feature>
<dbReference type="PANTHER" id="PTHR31689">
    <property type="entry name" value="DIAMINOPIMELATE EPIMERASE, CHLOROPLASTIC"/>
    <property type="match status" value="1"/>
</dbReference>
<dbReference type="FunFam" id="3.10.310.10:FF:000001">
    <property type="entry name" value="Diaminopimelate epimerase"/>
    <property type="match status" value="1"/>
</dbReference>
<comment type="subunit">
    <text evidence="9">Homodimer.</text>
</comment>
<dbReference type="EMBL" id="CP098251">
    <property type="protein sequence ID" value="WAV91131.1"/>
    <property type="molecule type" value="Genomic_DNA"/>
</dbReference>
<keyword evidence="6 9" id="KW-0457">Lysine biosynthesis</keyword>
<comment type="function">
    <text evidence="9">Catalyzes the stereoinversion of LL-2,6-diaminopimelate (L,L-DAP) to meso-diaminopimelate (meso-DAP), a precursor of L-lysine and an essential component of the bacterial peptidoglycan.</text>
</comment>
<feature type="binding site" evidence="9">
    <location>
        <position position="66"/>
    </location>
    <ligand>
        <name>substrate</name>
    </ligand>
</feature>
<feature type="binding site" evidence="9">
    <location>
        <position position="13"/>
    </location>
    <ligand>
        <name>substrate</name>
    </ligand>
</feature>
<dbReference type="GO" id="GO:0005829">
    <property type="term" value="C:cytosol"/>
    <property type="evidence" value="ECO:0007669"/>
    <property type="project" value="TreeGrafter"/>
</dbReference>
<comment type="similarity">
    <text evidence="2 9">Belongs to the diaminopimelate epimerase family.</text>
</comment>
<proteinExistence type="inferred from homology"/>
<feature type="binding site" evidence="9">
    <location>
        <position position="203"/>
    </location>
    <ligand>
        <name>substrate</name>
    </ligand>
</feature>
<sequence length="287" mass="31319">MKLKFTKMHGAGNDFVVFNGCDQDINLTTAQFRFIADRRFGIGADQILIVEKTEKAGIDFRYRIFNADGGEVEQCGNGARAFARYVTDFKMTSHNPVRVETKAGIIELFIENNGTVTVNMGKPEFALARIPFDANGLKGTPTGDDIVWPLLLDNESVSQEIDISVVSMGNPHAVQVVRNIDEAPVILQGPLIENHKRFPNRVNAGFMEIENRHSIRLRVFERGAGETLACGTGACAAAVAGIRRGLLDSPVTVKARGGILEIAWNGYGHDVMMTGPAVIVFNGEIDL</sequence>
<evidence type="ECO:0000256" key="2">
    <source>
        <dbReference type="ARBA" id="ARBA00010219"/>
    </source>
</evidence>
<evidence type="ECO:0000256" key="4">
    <source>
        <dbReference type="ARBA" id="ARBA00022490"/>
    </source>
</evidence>
<dbReference type="EC" id="5.1.1.7" evidence="3 9"/>
<feature type="binding site" evidence="9">
    <location>
        <begin position="76"/>
        <end position="77"/>
    </location>
    <ligand>
        <name>substrate</name>
    </ligand>
</feature>
<evidence type="ECO:0000256" key="5">
    <source>
        <dbReference type="ARBA" id="ARBA00022605"/>
    </source>
</evidence>
<comment type="subcellular location">
    <subcellularLocation>
        <location evidence="9">Cytoplasm</location>
    </subcellularLocation>
</comment>
<organism evidence="11">
    <name type="scientific">Oxalobacter aliiformigenes</name>
    <dbReference type="NCBI Taxonomy" id="2946593"/>
    <lineage>
        <taxon>Bacteria</taxon>
        <taxon>Pseudomonadati</taxon>
        <taxon>Pseudomonadota</taxon>
        <taxon>Betaproteobacteria</taxon>
        <taxon>Burkholderiales</taxon>
        <taxon>Oxalobacteraceae</taxon>
        <taxon>Oxalobacter</taxon>
    </lineage>
</organism>
<reference evidence="11" key="1">
    <citation type="journal article" date="2022" name="Front. Microbiol.">
        <title>New perspectives on an old grouping: The genomic and phenotypic variability of Oxalobacter formigenes and the implications for calcium oxalate stone prevention.</title>
        <authorList>
            <person name="Chmiel J.A."/>
            <person name="Carr C."/>
            <person name="Stuivenberg G.A."/>
            <person name="Venema R."/>
            <person name="Chanyi R.M."/>
            <person name="Al K.F."/>
            <person name="Giguere D."/>
            <person name="Say H."/>
            <person name="Akouris P.P."/>
            <person name="Dominguez Romero S.A."/>
            <person name="Kwong A."/>
            <person name="Tai V."/>
            <person name="Koval S.F."/>
            <person name="Razvi H."/>
            <person name="Bjazevic J."/>
            <person name="Burton J.P."/>
        </authorList>
    </citation>
    <scope>NUCLEOTIDE SEQUENCE</scope>
    <source>
        <strain evidence="11">OxK</strain>
    </source>
</reference>
<dbReference type="PROSITE" id="PS01326">
    <property type="entry name" value="DAP_EPIMERASE"/>
    <property type="match status" value="1"/>
</dbReference>
<dbReference type="NCBIfam" id="TIGR00652">
    <property type="entry name" value="DapF"/>
    <property type="match status" value="1"/>
</dbReference>
<dbReference type="PANTHER" id="PTHR31689:SF0">
    <property type="entry name" value="DIAMINOPIMELATE EPIMERASE"/>
    <property type="match status" value="1"/>
</dbReference>
<feature type="binding site" evidence="9">
    <location>
        <position position="170"/>
    </location>
    <ligand>
        <name>substrate</name>
    </ligand>
</feature>
<comment type="pathway">
    <text evidence="1 9">Amino-acid biosynthesis; L-lysine biosynthesis via DAP pathway; DL-2,6-diaminopimelate from LL-2,6-diaminopimelate: step 1/1.</text>
</comment>
<feature type="active site" evidence="10">
    <location>
        <position position="75"/>
    </location>
</feature>
<evidence type="ECO:0000256" key="1">
    <source>
        <dbReference type="ARBA" id="ARBA00005196"/>
    </source>
</evidence>
<evidence type="ECO:0000256" key="9">
    <source>
        <dbReference type="HAMAP-Rule" id="MF_00197"/>
    </source>
</evidence>
<dbReference type="Proteomes" id="UP001164819">
    <property type="component" value="Chromosome"/>
</dbReference>
<dbReference type="RefSeq" id="WP_269315917.1">
    <property type="nucleotide sequence ID" value="NZ_CP098251.1"/>
</dbReference>
<evidence type="ECO:0000256" key="3">
    <source>
        <dbReference type="ARBA" id="ARBA00013080"/>
    </source>
</evidence>
<dbReference type="HAMAP" id="MF_00197">
    <property type="entry name" value="DAP_epimerase"/>
    <property type="match status" value="1"/>
</dbReference>
<comment type="catalytic activity">
    <reaction evidence="8 9">
        <text>(2S,6S)-2,6-diaminopimelate = meso-2,6-diaminopimelate</text>
        <dbReference type="Rhea" id="RHEA:15393"/>
        <dbReference type="ChEBI" id="CHEBI:57609"/>
        <dbReference type="ChEBI" id="CHEBI:57791"/>
        <dbReference type="EC" id="5.1.1.7"/>
    </reaction>
</comment>
<protein>
    <recommendedName>
        <fullName evidence="3 9">Diaminopimelate epimerase</fullName>
        <shortName evidence="9">DAP epimerase</shortName>
        <ecNumber evidence="3 9">5.1.1.7</ecNumber>
    </recommendedName>
    <alternativeName>
        <fullName evidence="9">PLP-independent amino acid racemase</fullName>
    </alternativeName>
</protein>
<feature type="active site" description="Proton acceptor" evidence="9">
    <location>
        <position position="230"/>
    </location>
</feature>
<dbReference type="InterPro" id="IPR001653">
    <property type="entry name" value="DAP_epimerase_DapF"/>
</dbReference>
<feature type="active site" description="Proton donor" evidence="9">
    <location>
        <position position="75"/>
    </location>
</feature>
<dbReference type="GO" id="GO:0008837">
    <property type="term" value="F:diaminopimelate epimerase activity"/>
    <property type="evidence" value="ECO:0007669"/>
    <property type="project" value="UniProtKB-UniRule"/>
</dbReference>
<feature type="binding site" evidence="9">
    <location>
        <begin position="221"/>
        <end position="222"/>
    </location>
    <ligand>
        <name>substrate</name>
    </ligand>
</feature>
<dbReference type="AlphaFoldDB" id="A0A9E9LB50"/>
<dbReference type="InterPro" id="IPR018510">
    <property type="entry name" value="DAP_epimerase_AS"/>
</dbReference>
<evidence type="ECO:0000256" key="7">
    <source>
        <dbReference type="ARBA" id="ARBA00023235"/>
    </source>
</evidence>
<dbReference type="SUPFAM" id="SSF54506">
    <property type="entry name" value="Diaminopimelate epimerase-like"/>
    <property type="match status" value="2"/>
</dbReference>
<keyword evidence="5 9" id="KW-0028">Amino-acid biosynthesis</keyword>
<feature type="site" description="Could be important to modulate the pK values of the two catalytic cysteine residues" evidence="9">
    <location>
        <position position="172"/>
    </location>
</feature>
<feature type="binding site" evidence="9">
    <location>
        <position position="46"/>
    </location>
    <ligand>
        <name>substrate</name>
    </ligand>
</feature>
<evidence type="ECO:0000313" key="11">
    <source>
        <dbReference type="EMBL" id="WAV91131.1"/>
    </source>
</evidence>
<evidence type="ECO:0000256" key="8">
    <source>
        <dbReference type="ARBA" id="ARBA00051712"/>
    </source>
</evidence>
<keyword evidence="7 9" id="KW-0413">Isomerase</keyword>